<evidence type="ECO:0000313" key="2">
    <source>
        <dbReference type="Proteomes" id="UP000036681"/>
    </source>
</evidence>
<keyword evidence="2" id="KW-1185">Reference proteome</keyword>
<evidence type="ECO:0000256" key="1">
    <source>
        <dbReference type="SAM" id="SignalP"/>
    </source>
</evidence>
<organism evidence="2 3">
    <name type="scientific">Ascaris lumbricoides</name>
    <name type="common">Giant roundworm</name>
    <dbReference type="NCBI Taxonomy" id="6252"/>
    <lineage>
        <taxon>Eukaryota</taxon>
        <taxon>Metazoa</taxon>
        <taxon>Ecdysozoa</taxon>
        <taxon>Nematoda</taxon>
        <taxon>Chromadorea</taxon>
        <taxon>Rhabditida</taxon>
        <taxon>Spirurina</taxon>
        <taxon>Ascaridomorpha</taxon>
        <taxon>Ascaridoidea</taxon>
        <taxon>Ascarididae</taxon>
        <taxon>Ascaris</taxon>
    </lineage>
</organism>
<keyword evidence="1" id="KW-0732">Signal</keyword>
<reference evidence="3" key="1">
    <citation type="submission" date="2017-02" db="UniProtKB">
        <authorList>
            <consortium name="WormBaseParasite"/>
        </authorList>
    </citation>
    <scope>IDENTIFICATION</scope>
</reference>
<feature type="signal peptide" evidence="1">
    <location>
        <begin position="1"/>
        <end position="17"/>
    </location>
</feature>
<evidence type="ECO:0000313" key="3">
    <source>
        <dbReference type="WBParaSite" id="ALUE_0001225801-mRNA-1"/>
    </source>
</evidence>
<proteinExistence type="predicted"/>
<dbReference type="WBParaSite" id="ALUE_0001225801-mRNA-1">
    <property type="protein sequence ID" value="ALUE_0001225801-mRNA-1"/>
    <property type="gene ID" value="ALUE_0001225801"/>
</dbReference>
<accession>A0A0M3I5M3</accession>
<dbReference type="Proteomes" id="UP000036681">
    <property type="component" value="Unplaced"/>
</dbReference>
<feature type="chain" id="PRO_5005656638" evidence="1">
    <location>
        <begin position="18"/>
        <end position="99"/>
    </location>
</feature>
<name>A0A0M3I5M3_ASCLU</name>
<sequence length="99" mass="11223">MVIKFVAMVLPVSLCSSSPPCIYGSFKRGDLPCADYDRFMPLLPLTDYRKMLELLVNRRSVLREPMTKFYPHAGNGDISLRQTIQTILMKKPTGDISLD</sequence>
<dbReference type="AlphaFoldDB" id="A0A0M3I5M3"/>
<protein>
    <submittedName>
        <fullName evidence="3">Secreted protein</fullName>
    </submittedName>
</protein>